<dbReference type="RefSeq" id="WP_135772034.1">
    <property type="nucleotide sequence ID" value="NZ_RQFT01000017.1"/>
</dbReference>
<feature type="transmembrane region" description="Helical" evidence="1">
    <location>
        <begin position="82"/>
        <end position="110"/>
    </location>
</feature>
<feature type="transmembrane region" description="Helical" evidence="1">
    <location>
        <begin position="263"/>
        <end position="280"/>
    </location>
</feature>
<gene>
    <name evidence="2" type="ORF">EHQ43_18945</name>
</gene>
<keyword evidence="1" id="KW-0472">Membrane</keyword>
<dbReference type="InterPro" id="IPR018650">
    <property type="entry name" value="STSV1_Orf64"/>
</dbReference>
<feature type="transmembrane region" description="Helical" evidence="1">
    <location>
        <begin position="195"/>
        <end position="216"/>
    </location>
</feature>
<name>A0A7I0HLU6_9LEPT</name>
<feature type="transmembrane region" description="Helical" evidence="1">
    <location>
        <begin position="161"/>
        <end position="183"/>
    </location>
</feature>
<organism evidence="2 3">
    <name type="scientific">Leptospira bouyouniensis</name>
    <dbReference type="NCBI Taxonomy" id="2484911"/>
    <lineage>
        <taxon>Bacteria</taxon>
        <taxon>Pseudomonadati</taxon>
        <taxon>Spirochaetota</taxon>
        <taxon>Spirochaetia</taxon>
        <taxon>Leptospirales</taxon>
        <taxon>Leptospiraceae</taxon>
        <taxon>Leptospira</taxon>
    </lineage>
</organism>
<accession>A0A7I0HLU6</accession>
<dbReference type="AlphaFoldDB" id="A0A7I0HLU6"/>
<evidence type="ECO:0000256" key="1">
    <source>
        <dbReference type="SAM" id="Phobius"/>
    </source>
</evidence>
<comment type="caution">
    <text evidence="2">The sequence shown here is derived from an EMBL/GenBank/DDBJ whole genome shotgun (WGS) entry which is preliminary data.</text>
</comment>
<reference evidence="2 3" key="1">
    <citation type="journal article" date="2019" name="PLoS Negl. Trop. Dis.">
        <title>Revisiting the worldwide diversity of Leptospira species in the environment.</title>
        <authorList>
            <person name="Vincent A.T."/>
            <person name="Schiettekatte O."/>
            <person name="Bourhy P."/>
            <person name="Veyrier F.J."/>
            <person name="Picardeau M."/>
        </authorList>
    </citation>
    <scope>NUCLEOTIDE SEQUENCE [LARGE SCALE GENOMIC DNA]</scope>
    <source>
        <strain evidence="2 3">201800273</strain>
    </source>
</reference>
<dbReference type="Pfam" id="PF09852">
    <property type="entry name" value="DUF2079"/>
    <property type="match status" value="1"/>
</dbReference>
<sequence length="432" mass="52018">MNRIWKYLPSFILWVLAFYFLSERAVYRYQHMGAGVDIGLFENLFFWIVQDCKAITSLGLDGTLHHYFADHINWYIYPISTIYYFFPFVESLLIFQAFVISFPILLFPFFGNQKSFQWVYSTLYALFLPIYWIQIFDFHPEVLWIPLFFLFYLFWEKKSKLWILFFILSLLTKEETCFVWIVFSFLQRKEYPKESIFIAIVSSLYFIVSIGLLVYFHNQFQTNTPAHLERYSDPLSALNKIHLFPFLILYLNLPFLFLSFRSPLMICLVPYLLYSIFSQYEVNKTPFTHHSFITIPIVFLSYVKSLENLNWNRKKYIFGVSILVSMILFIFYGPISKSYSYRKEYLNREVSVNDYQILRNLLPNETIVSNVPQYLSNRKEIQLHLPNNSSSAHYYIFYQWKNDFNPIDHPIGYILQSSIENHIFIFKRQKID</sequence>
<feature type="transmembrane region" description="Helical" evidence="1">
    <location>
        <begin position="287"/>
        <end position="304"/>
    </location>
</feature>
<dbReference type="Proteomes" id="UP000297641">
    <property type="component" value="Unassembled WGS sequence"/>
</dbReference>
<feature type="transmembrane region" description="Helical" evidence="1">
    <location>
        <begin position="6"/>
        <end position="22"/>
    </location>
</feature>
<keyword evidence="1" id="KW-1133">Transmembrane helix</keyword>
<protein>
    <submittedName>
        <fullName evidence="2">DUF2079 domain-containing protein</fullName>
    </submittedName>
</protein>
<evidence type="ECO:0000313" key="3">
    <source>
        <dbReference type="Proteomes" id="UP000297641"/>
    </source>
</evidence>
<feature type="transmembrane region" description="Helical" evidence="1">
    <location>
        <begin position="237"/>
        <end position="257"/>
    </location>
</feature>
<proteinExistence type="predicted"/>
<feature type="transmembrane region" description="Helical" evidence="1">
    <location>
        <begin position="316"/>
        <end position="335"/>
    </location>
</feature>
<keyword evidence="1" id="KW-0812">Transmembrane</keyword>
<evidence type="ECO:0000313" key="2">
    <source>
        <dbReference type="EMBL" id="TGL01164.1"/>
    </source>
</evidence>
<dbReference type="EMBL" id="RQFT01000017">
    <property type="protein sequence ID" value="TGL01164.1"/>
    <property type="molecule type" value="Genomic_DNA"/>
</dbReference>